<comment type="caution">
    <text evidence="8">The sequence shown here is derived from an EMBL/GenBank/DDBJ whole genome shotgun (WGS) entry which is preliminary data.</text>
</comment>
<dbReference type="SUPFAM" id="SSF82708">
    <property type="entry name" value="R3H domain"/>
    <property type="match status" value="1"/>
</dbReference>
<evidence type="ECO:0000313" key="9">
    <source>
        <dbReference type="Proteomes" id="UP000605259"/>
    </source>
</evidence>
<evidence type="ECO:0000259" key="7">
    <source>
        <dbReference type="PROSITE" id="PS51061"/>
    </source>
</evidence>
<dbReference type="Pfam" id="PF13083">
    <property type="entry name" value="KH_KhpA-B"/>
    <property type="match status" value="1"/>
</dbReference>
<organism evidence="8 9">
    <name type="scientific">Priestia taiwanensis</name>
    <dbReference type="NCBI Taxonomy" id="1347902"/>
    <lineage>
        <taxon>Bacteria</taxon>
        <taxon>Bacillati</taxon>
        <taxon>Bacillota</taxon>
        <taxon>Bacilli</taxon>
        <taxon>Bacillales</taxon>
        <taxon>Bacillaceae</taxon>
        <taxon>Priestia</taxon>
    </lineage>
</organism>
<keyword evidence="2 6" id="KW-0694">RNA-binding</keyword>
<dbReference type="AlphaFoldDB" id="A0A917AWQ5"/>
<dbReference type="SMART" id="SM00393">
    <property type="entry name" value="R3H"/>
    <property type="match status" value="1"/>
</dbReference>
<dbReference type="PROSITE" id="PS51061">
    <property type="entry name" value="R3H"/>
    <property type="match status" value="1"/>
</dbReference>
<dbReference type="InterPro" id="IPR034079">
    <property type="entry name" value="R3H_KhpB"/>
</dbReference>
<keyword evidence="1 6" id="KW-0963">Cytoplasm</keyword>
<dbReference type="CDD" id="cd02414">
    <property type="entry name" value="KH-II_Jag"/>
    <property type="match status" value="1"/>
</dbReference>
<evidence type="ECO:0000256" key="4">
    <source>
        <dbReference type="ARBA" id="ARBA00023186"/>
    </source>
</evidence>
<evidence type="ECO:0000313" key="8">
    <source>
        <dbReference type="EMBL" id="GGE83194.1"/>
    </source>
</evidence>
<evidence type="ECO:0000256" key="3">
    <source>
        <dbReference type="ARBA" id="ARBA00022960"/>
    </source>
</evidence>
<dbReference type="Proteomes" id="UP000605259">
    <property type="component" value="Unassembled WGS sequence"/>
</dbReference>
<dbReference type="Pfam" id="PF01424">
    <property type="entry name" value="R3H"/>
    <property type="match status" value="1"/>
</dbReference>
<gene>
    <name evidence="6" type="primary">khpB</name>
    <name evidence="6" type="synonym">eloR</name>
    <name evidence="8" type="ORF">GCM10007140_35950</name>
</gene>
<keyword evidence="9" id="KW-1185">Reference proteome</keyword>
<dbReference type="Gene3D" id="3.30.300.20">
    <property type="match status" value="1"/>
</dbReference>
<dbReference type="GO" id="GO:0071555">
    <property type="term" value="P:cell wall organization"/>
    <property type="evidence" value="ECO:0007669"/>
    <property type="project" value="UniProtKB-KW"/>
</dbReference>
<feature type="region of interest" description="Jag_N domain" evidence="6">
    <location>
        <begin position="5"/>
        <end position="55"/>
    </location>
</feature>
<keyword evidence="5 6" id="KW-0961">Cell wall biogenesis/degradation</keyword>
<reference evidence="8" key="2">
    <citation type="submission" date="2020-09" db="EMBL/GenBank/DDBJ databases">
        <authorList>
            <person name="Sun Q."/>
            <person name="Zhou Y."/>
        </authorList>
    </citation>
    <scope>NUCLEOTIDE SEQUENCE</scope>
    <source>
        <strain evidence="8">CGMCC 1.12698</strain>
    </source>
</reference>
<protein>
    <recommendedName>
        <fullName evidence="6">RNA-binding protein KhpB</fullName>
    </recommendedName>
    <alternativeName>
        <fullName evidence="6">RNA-binding protein EloR</fullName>
    </alternativeName>
</protein>
<dbReference type="GO" id="GO:0005737">
    <property type="term" value="C:cytoplasm"/>
    <property type="evidence" value="ECO:0007669"/>
    <property type="project" value="UniProtKB-SubCell"/>
</dbReference>
<name>A0A917AWQ5_9BACI</name>
<dbReference type="InterPro" id="IPR039247">
    <property type="entry name" value="KhpB"/>
</dbReference>
<dbReference type="CDD" id="cd02644">
    <property type="entry name" value="R3H_jag"/>
    <property type="match status" value="1"/>
</dbReference>
<dbReference type="InterPro" id="IPR032782">
    <property type="entry name" value="KhpB_N"/>
</dbReference>
<evidence type="ECO:0000256" key="1">
    <source>
        <dbReference type="ARBA" id="ARBA00022490"/>
    </source>
</evidence>
<accession>A0A917AWQ5</accession>
<sequence>MKSITAKGKTVEDAVIFALEQLHTTREKVDITVMDEGKKGLFGLFGNRLAVVEVTVKKCPIEEAENYLLSVVRGMNVDVKVEKQINGKEVTFQLIGEDIAVLIGKRGTTLNSLQYMTQLVANRYATSYLQITVDAGSYREKRKQILANLAMKVANQVLRTKKEVALEPMPSYERKVIHHVLSKNKQIQTYSAGSEPHRHIVIAPA</sequence>
<evidence type="ECO:0000256" key="6">
    <source>
        <dbReference type="HAMAP-Rule" id="MF_00867"/>
    </source>
</evidence>
<feature type="domain" description="R3H" evidence="7">
    <location>
        <begin position="140"/>
        <end position="205"/>
    </location>
</feature>
<dbReference type="InterPro" id="IPR038008">
    <property type="entry name" value="Jag_KH"/>
</dbReference>
<dbReference type="GO" id="GO:0009252">
    <property type="term" value="P:peptidoglycan biosynthetic process"/>
    <property type="evidence" value="ECO:0007669"/>
    <property type="project" value="UniProtKB-UniRule"/>
</dbReference>
<comment type="subcellular location">
    <subcellularLocation>
        <location evidence="6">Cytoplasm</location>
    </subcellularLocation>
</comment>
<dbReference type="InterPro" id="IPR015946">
    <property type="entry name" value="KH_dom-like_a/b"/>
</dbReference>
<dbReference type="EMBL" id="BMFK01000005">
    <property type="protein sequence ID" value="GGE83194.1"/>
    <property type="molecule type" value="Genomic_DNA"/>
</dbReference>
<evidence type="ECO:0000256" key="2">
    <source>
        <dbReference type="ARBA" id="ARBA00022884"/>
    </source>
</evidence>
<keyword evidence="3 6" id="KW-0133">Cell shape</keyword>
<reference evidence="8" key="1">
    <citation type="journal article" date="2014" name="Int. J. Syst. Evol. Microbiol.">
        <title>Complete genome sequence of Corynebacterium casei LMG S-19264T (=DSM 44701T), isolated from a smear-ripened cheese.</title>
        <authorList>
            <consortium name="US DOE Joint Genome Institute (JGI-PGF)"/>
            <person name="Walter F."/>
            <person name="Albersmeier A."/>
            <person name="Kalinowski J."/>
            <person name="Ruckert C."/>
        </authorList>
    </citation>
    <scope>NUCLEOTIDE SEQUENCE</scope>
    <source>
        <strain evidence="8">CGMCC 1.12698</strain>
    </source>
</reference>
<dbReference type="InterPro" id="IPR038247">
    <property type="entry name" value="Jag_N_dom_sf"/>
</dbReference>
<comment type="function">
    <text evidence="6">A probable RNA chaperone. Forms a complex with KhpA which binds to cellular RNA and controls its expression. Plays a role in peptidoglycan (PG) homeostasis and cell length regulation.</text>
</comment>
<keyword evidence="4 6" id="KW-0143">Chaperone</keyword>
<dbReference type="HAMAP" id="MF_00867">
    <property type="entry name" value="KhpB"/>
    <property type="match status" value="1"/>
</dbReference>
<comment type="domain">
    <text evidence="6">Has an N-terminal Jag-N domain and 2 RNA-binding domains (KH and R3H).</text>
</comment>
<dbReference type="GO" id="GO:0003723">
    <property type="term" value="F:RNA binding"/>
    <property type="evidence" value="ECO:0007669"/>
    <property type="project" value="UniProtKB-UniRule"/>
</dbReference>
<comment type="subunit">
    <text evidence="6">Forms a complex with KhpA.</text>
</comment>
<dbReference type="Gene3D" id="3.30.30.80">
    <property type="entry name" value="probable RNA-binding protein from clostridium symbiosum atcc 14940"/>
    <property type="match status" value="1"/>
</dbReference>
<dbReference type="InterPro" id="IPR001374">
    <property type="entry name" value="R3H_dom"/>
</dbReference>
<proteinExistence type="inferred from homology"/>
<dbReference type="Gene3D" id="3.30.1370.50">
    <property type="entry name" value="R3H-like domain"/>
    <property type="match status" value="1"/>
</dbReference>
<evidence type="ECO:0000256" key="5">
    <source>
        <dbReference type="ARBA" id="ARBA00023316"/>
    </source>
</evidence>
<dbReference type="PANTHER" id="PTHR35800">
    <property type="entry name" value="PROTEIN JAG"/>
    <property type="match status" value="1"/>
</dbReference>
<dbReference type="SMART" id="SM01245">
    <property type="entry name" value="Jag_N"/>
    <property type="match status" value="1"/>
</dbReference>
<comment type="similarity">
    <text evidence="6">Belongs to the KhpB RNA-binding protein family.</text>
</comment>
<dbReference type="Pfam" id="PF14804">
    <property type="entry name" value="Jag_N"/>
    <property type="match status" value="1"/>
</dbReference>
<dbReference type="PANTHER" id="PTHR35800:SF1">
    <property type="entry name" value="RNA-BINDING PROTEIN KHPB"/>
    <property type="match status" value="1"/>
</dbReference>
<dbReference type="RefSeq" id="WP_188389880.1">
    <property type="nucleotide sequence ID" value="NZ_BMFK01000005.1"/>
</dbReference>
<dbReference type="NCBIfam" id="NF041568">
    <property type="entry name" value="Jag_EloR"/>
    <property type="match status" value="1"/>
</dbReference>
<dbReference type="GO" id="GO:0008360">
    <property type="term" value="P:regulation of cell shape"/>
    <property type="evidence" value="ECO:0007669"/>
    <property type="project" value="UniProtKB-KW"/>
</dbReference>
<dbReference type="InterPro" id="IPR036867">
    <property type="entry name" value="R3H_dom_sf"/>
</dbReference>